<evidence type="ECO:0000313" key="3">
    <source>
        <dbReference type="Proteomes" id="UP000020938"/>
    </source>
</evidence>
<keyword evidence="2" id="KW-0436">Ligase</keyword>
<sequence length="425" mass="48271">MIRIRSTSPQSSTLLATVQYILIYCALSLGGMALPIYIGADLFLVSILISCSIYLFFIKKEEFIGTTFSYFIGALSISLLLPILFSDLSLGTSLRIICILLLIYTTIHIDKRHVLQRFLQIAYLLAAISIILFFLTYIWGFNVVSPLFPYLLPSYSEGMLYSYTSPVYNFVFLHSDRNCGPFGEPGQFQCMLTVALYFSLFHSRLIAKNRQKKYIAILTIALLTTLSTSGYIAFIFIIGCYLLHPQNYKNKKIKRYFLTGLCGVILFLTVTPLGHNFIEKAVYDKIFNTEKHNIDFTQGTGGARTKSITEVIELIEKEPFSLAGLGYDRMKSLNLEGCAGILSLFIAIGIFPFSILFGFSFWCIYHKSQSRWDILIRILLIINMGLGQPNIMNPALFFMVFYSYLCLKSNSVPFKRAIIQHATYK</sequence>
<accession>A0A016CMP3</accession>
<organism evidence="2 3">
    <name type="scientific">Bacteroides fragilis str. 3976T8</name>
    <dbReference type="NCBI Taxonomy" id="1339314"/>
    <lineage>
        <taxon>Bacteria</taxon>
        <taxon>Pseudomonadati</taxon>
        <taxon>Bacteroidota</taxon>
        <taxon>Bacteroidia</taxon>
        <taxon>Bacteroidales</taxon>
        <taxon>Bacteroidaceae</taxon>
        <taxon>Bacteroides</taxon>
    </lineage>
</organism>
<evidence type="ECO:0000313" key="2">
    <source>
        <dbReference type="EMBL" id="EXZ72679.1"/>
    </source>
</evidence>
<feature type="transmembrane region" description="Helical" evidence="1">
    <location>
        <begin position="36"/>
        <end position="56"/>
    </location>
</feature>
<gene>
    <name evidence="2" type="ORF">M123_2926</name>
</gene>
<evidence type="ECO:0000256" key="1">
    <source>
        <dbReference type="SAM" id="Phobius"/>
    </source>
</evidence>
<feature type="transmembrane region" description="Helical" evidence="1">
    <location>
        <begin position="121"/>
        <end position="141"/>
    </location>
</feature>
<feature type="transmembrane region" description="Helical" evidence="1">
    <location>
        <begin position="92"/>
        <end position="109"/>
    </location>
</feature>
<name>A0A016CMP3_BACFG</name>
<feature type="transmembrane region" description="Helical" evidence="1">
    <location>
        <begin position="12"/>
        <end position="30"/>
    </location>
</feature>
<comment type="caution">
    <text evidence="2">The sequence shown here is derived from an EMBL/GenBank/DDBJ whole genome shotgun (WGS) entry which is preliminary data.</text>
</comment>
<dbReference type="EMBL" id="JGDS01000057">
    <property type="protein sequence ID" value="EXZ72679.1"/>
    <property type="molecule type" value="Genomic_DNA"/>
</dbReference>
<keyword evidence="1" id="KW-0472">Membrane</keyword>
<feature type="transmembrane region" description="Helical" evidence="1">
    <location>
        <begin position="68"/>
        <end position="86"/>
    </location>
</feature>
<feature type="transmembrane region" description="Helical" evidence="1">
    <location>
        <begin position="256"/>
        <end position="278"/>
    </location>
</feature>
<dbReference type="PATRIC" id="fig|1339314.3.peg.3094"/>
<dbReference type="AlphaFoldDB" id="A0A016CMP3"/>
<keyword evidence="1" id="KW-1133">Transmembrane helix</keyword>
<dbReference type="GO" id="GO:0016874">
    <property type="term" value="F:ligase activity"/>
    <property type="evidence" value="ECO:0007669"/>
    <property type="project" value="UniProtKB-KW"/>
</dbReference>
<proteinExistence type="predicted"/>
<feature type="transmembrane region" description="Helical" evidence="1">
    <location>
        <begin position="214"/>
        <end position="244"/>
    </location>
</feature>
<feature type="transmembrane region" description="Helical" evidence="1">
    <location>
        <begin position="374"/>
        <end position="407"/>
    </location>
</feature>
<protein>
    <submittedName>
        <fullName evidence="2">O-antigen ligase like membrane family protein</fullName>
    </submittedName>
</protein>
<feature type="transmembrane region" description="Helical" evidence="1">
    <location>
        <begin position="339"/>
        <end position="362"/>
    </location>
</feature>
<feature type="transmembrane region" description="Helical" evidence="1">
    <location>
        <begin position="186"/>
        <end position="207"/>
    </location>
</feature>
<dbReference type="Proteomes" id="UP000020938">
    <property type="component" value="Unassembled WGS sequence"/>
</dbReference>
<keyword evidence="1" id="KW-0812">Transmembrane</keyword>
<reference evidence="2 3" key="1">
    <citation type="submission" date="2014-02" db="EMBL/GenBank/DDBJ databases">
        <authorList>
            <person name="Sears C."/>
            <person name="Carroll K."/>
            <person name="Sack B.R."/>
            <person name="Qadri F."/>
            <person name="Myers L.L."/>
            <person name="Chung G.-T."/>
            <person name="Escheverria P."/>
            <person name="Fraser C.M."/>
            <person name="Sadzewicz L."/>
            <person name="Shefchek K.A."/>
            <person name="Tallon L."/>
            <person name="Das S.P."/>
            <person name="Daugherty S."/>
            <person name="Mongodin E.F."/>
        </authorList>
    </citation>
    <scope>NUCLEOTIDE SEQUENCE [LARGE SCALE GENOMIC DNA]</scope>
    <source>
        <strain evidence="2 3">3976T8</strain>
    </source>
</reference>